<feature type="compositionally biased region" description="Polar residues" evidence="1">
    <location>
        <begin position="71"/>
        <end position="97"/>
    </location>
</feature>
<dbReference type="PANTHER" id="PTHR21686:SF12">
    <property type="entry name" value="DEOXYNUCLEOTIDYLTRANSFERASE TERMINAL-INTERACTING PROTEIN 2"/>
    <property type="match status" value="1"/>
</dbReference>
<proteinExistence type="predicted"/>
<feature type="compositionally biased region" description="Basic residues" evidence="1">
    <location>
        <begin position="202"/>
        <end position="212"/>
    </location>
</feature>
<name>A0A2I3N1S3_PAPAN</name>
<feature type="region of interest" description="Disordered" evidence="1">
    <location>
        <begin position="161"/>
        <end position="251"/>
    </location>
</feature>
<dbReference type="InterPro" id="IPR039883">
    <property type="entry name" value="Fcf2/DNTTIP2"/>
</dbReference>
<sequence>MVVTRSARAKASIQAESAESSGQKSSAANGIQAHPESSTGSDARTTAESQTTGKQSSIPRTPKARKRKSRTTSSLPKGTEPSTDGETSEAESNYSSVSEHHDTILRVTRRRQILIACSPVSSVRKKPKVTPTKESYTEEIVSEAESHVSGISRIVLPTEKMTGTRRSKAKSLTDPSQESHTEAISVAETSSSDISFSEIATRKTRSMQRKLKAQTEKKDSKIVPGNEKQIVGTPVNSEDSDTRPTSHLQARSLSEINKPNFYNNDFDDDFSHRSSENILTVQEQANVESLKETKQNCKDLNEDANGITDEGKEINEKSSQLKNLSELQDTCLQQLLSQRHSTPQNKNAVSVHSNLNSEAVMKSLTQTFATVEVGRWNDKKKSPIKASDLTEFGDCGGSDDEEESTVISVSEDMNSEGNVDFECDTRLYTSAPNISQGKDNSVLLVLSSDESQQSENSENEEDTLCFVENSGQRESLSGDTESLSCDNALFVIDTTPGMSADKNFYLEEEDKASEVATEEEKEEEEGEKSEEDSSDHDENEDECSDEEDLLNSTKAKLFCRKLSLHLILKKTTVFHHIVNQSINFRKNAEKNDKKQQGMAGLV</sequence>
<feature type="region of interest" description="Disordered" evidence="1">
    <location>
        <begin position="510"/>
        <end position="548"/>
    </location>
</feature>
<evidence type="ECO:0000313" key="2">
    <source>
        <dbReference type="Ensembl" id="ENSPANP00000041959.1"/>
    </source>
</evidence>
<dbReference type="GO" id="GO:0005730">
    <property type="term" value="C:nucleolus"/>
    <property type="evidence" value="ECO:0007669"/>
    <property type="project" value="TreeGrafter"/>
</dbReference>
<reference evidence="2" key="2">
    <citation type="submission" date="2025-08" db="UniProtKB">
        <authorList>
            <consortium name="Ensembl"/>
        </authorList>
    </citation>
    <scope>IDENTIFICATION</scope>
</reference>
<reference evidence="2 3" key="1">
    <citation type="submission" date="2012-03" db="EMBL/GenBank/DDBJ databases">
        <title>Whole Genome Assembly of Papio anubis.</title>
        <authorList>
            <person name="Liu Y.L."/>
            <person name="Abraham K.A."/>
            <person name="Akbar H.A."/>
            <person name="Ali S.A."/>
            <person name="Anosike U.A."/>
            <person name="Aqrawi P.A."/>
            <person name="Arias F.A."/>
            <person name="Attaway T.A."/>
            <person name="Awwad R.A."/>
            <person name="Babu C.B."/>
            <person name="Bandaranaike D.B."/>
            <person name="Battles P.B."/>
            <person name="Bell A.B."/>
            <person name="Beltran B.B."/>
            <person name="Berhane-Mersha D.B."/>
            <person name="Bess C.B."/>
            <person name="Bickham C.B."/>
            <person name="Bolden T.B."/>
            <person name="Carter K.C."/>
            <person name="Chau D.C."/>
            <person name="Chavez A.C."/>
            <person name="Clerc-Blankenburg K.C."/>
            <person name="Coyle M.C."/>
            <person name="Dao M.D."/>
            <person name="Davila M.L.D."/>
            <person name="Davy-Carroll L.D."/>
            <person name="Denson S.D."/>
            <person name="Dinh H.D."/>
            <person name="Fernandez S.F."/>
            <person name="Fernando P.F."/>
            <person name="Forbes L.F."/>
            <person name="Francis C.F."/>
            <person name="Francisco L.F."/>
            <person name="Fu Q.F."/>
            <person name="Garcia-Iii R.G."/>
            <person name="Garrett T.G."/>
            <person name="Gross S.G."/>
            <person name="Gubbala S.G."/>
            <person name="Hirani K.H."/>
            <person name="Hogues M.H."/>
            <person name="Hollins B.H."/>
            <person name="Jackson L.J."/>
            <person name="Javaid M.J."/>
            <person name="Jhangiani S.J."/>
            <person name="Johnson A.J."/>
            <person name="Johnson B.J."/>
            <person name="Jones J.J."/>
            <person name="Joshi V.J."/>
            <person name="Kalu J.K."/>
            <person name="Khan N.K."/>
            <person name="Korchina V.K."/>
            <person name="Kovar C.K."/>
            <person name="Lago L.L."/>
            <person name="Lara F.L."/>
            <person name="Le T.-K.L."/>
            <person name="Lee S.L."/>
            <person name="Legall-Iii F.L."/>
            <person name="Lemon S.L."/>
            <person name="Liu J.L."/>
            <person name="Liu Y.-S.L."/>
            <person name="Liyanage D.L."/>
            <person name="Lopez J.L."/>
            <person name="Lorensuhewa L.L."/>
            <person name="Mata R.M."/>
            <person name="Mathew T.M."/>
            <person name="Mercado C.M."/>
            <person name="Mercado I.M."/>
            <person name="Morales K.M."/>
            <person name="Morgan M.M."/>
            <person name="Munidasa M.M."/>
            <person name="Ngo D.N."/>
            <person name="Nguyen L.N."/>
            <person name="Nguyen T.N."/>
            <person name="Nguyen N.N."/>
            <person name="Obregon M.O."/>
            <person name="Okwuonu G.O."/>
            <person name="Ongeri F.O."/>
            <person name="Onwere C.O."/>
            <person name="Osifeso I.O."/>
            <person name="Parra A.P."/>
            <person name="Patil S.P."/>
            <person name="Perez A.P."/>
            <person name="Perez Y.P."/>
            <person name="Pham C.P."/>
            <person name="Pu L.-L.P."/>
            <person name="Puazo M.P."/>
            <person name="Quiroz J.Q."/>
            <person name="Rouhana J.R."/>
            <person name="Ruiz M.R."/>
            <person name="Ruiz S.-J.R."/>
            <person name="Saada N.S."/>
            <person name="Santibanez J.S."/>
            <person name="Scheel M.S."/>
            <person name="Schneider B.S."/>
            <person name="Simmons D.S."/>
            <person name="Sisson I.S."/>
            <person name="Tang L.-Y.T."/>
            <person name="Thornton R.T."/>
            <person name="Tisius J.T."/>
            <person name="Toledanes G.T."/>
            <person name="Trejos Z.T."/>
            <person name="Usmani K.U."/>
            <person name="Varghese R.V."/>
            <person name="Vattathil S.V."/>
            <person name="Vee V.V."/>
            <person name="Walker D.W."/>
            <person name="Weissenberger G.W."/>
            <person name="White C.W."/>
            <person name="Williams A.W."/>
            <person name="Woodworth J.W."/>
            <person name="Wright R.W."/>
            <person name="Zhu Y.Z."/>
            <person name="Han Y.H."/>
            <person name="Newsham I.N."/>
            <person name="Nazareth L.N."/>
            <person name="Worley K.W."/>
            <person name="Muzny D.M."/>
            <person name="Rogers J.R."/>
            <person name="Gibbs R.G."/>
        </authorList>
    </citation>
    <scope>NUCLEOTIDE SEQUENCE [LARGE SCALE GENOMIC DNA]</scope>
</reference>
<reference evidence="2" key="3">
    <citation type="submission" date="2025-09" db="UniProtKB">
        <authorList>
            <consortium name="Ensembl"/>
        </authorList>
    </citation>
    <scope>IDENTIFICATION</scope>
</reference>
<protein>
    <submittedName>
        <fullName evidence="2">Deoxynucleotidyltransferase terminal interacting protein 2</fullName>
    </submittedName>
</protein>
<dbReference type="GeneTree" id="ENSGT00510000048142"/>
<feature type="compositionally biased region" description="Polar residues" evidence="1">
    <location>
        <begin position="14"/>
        <end position="59"/>
    </location>
</feature>
<accession>A0A2I3N1S3</accession>
<dbReference type="PANTHER" id="PTHR21686">
    <property type="entry name" value="DEOXYNUCLEOTIDYLTRANSFERASE TERMINAL-INTERACTING PROTEIN 2"/>
    <property type="match status" value="1"/>
</dbReference>
<dbReference type="Proteomes" id="UP000028761">
    <property type="component" value="Chromosome 1"/>
</dbReference>
<dbReference type="Ensembl" id="ENSPANT00000031994.2">
    <property type="protein sequence ID" value="ENSPANP00000041959.1"/>
    <property type="gene ID" value="ENSPANG00000013362.3"/>
</dbReference>
<dbReference type="GO" id="GO:0003723">
    <property type="term" value="F:RNA binding"/>
    <property type="evidence" value="ECO:0007669"/>
    <property type="project" value="TreeGrafter"/>
</dbReference>
<evidence type="ECO:0000313" key="3">
    <source>
        <dbReference type="Proteomes" id="UP000028761"/>
    </source>
</evidence>
<dbReference type="AlphaFoldDB" id="A0A2I3N1S3"/>
<dbReference type="ExpressionAtlas" id="A0A2I3N1S3">
    <property type="expression patterns" value="baseline"/>
</dbReference>
<dbReference type="Bgee" id="ENSPANG00000013362">
    <property type="expression patterns" value="Expressed in testis and 65 other cell types or tissues"/>
</dbReference>
<organism evidence="2 3">
    <name type="scientific">Papio anubis</name>
    <name type="common">Olive baboon</name>
    <dbReference type="NCBI Taxonomy" id="9555"/>
    <lineage>
        <taxon>Eukaryota</taxon>
        <taxon>Metazoa</taxon>
        <taxon>Chordata</taxon>
        <taxon>Craniata</taxon>
        <taxon>Vertebrata</taxon>
        <taxon>Euteleostomi</taxon>
        <taxon>Mammalia</taxon>
        <taxon>Eutheria</taxon>
        <taxon>Euarchontoglires</taxon>
        <taxon>Primates</taxon>
        <taxon>Haplorrhini</taxon>
        <taxon>Catarrhini</taxon>
        <taxon>Cercopithecidae</taxon>
        <taxon>Cercopithecinae</taxon>
        <taxon>Papio</taxon>
    </lineage>
</organism>
<feature type="region of interest" description="Disordered" evidence="1">
    <location>
        <begin position="1"/>
        <end position="101"/>
    </location>
</feature>
<dbReference type="GO" id="GO:0006396">
    <property type="term" value="P:RNA processing"/>
    <property type="evidence" value="ECO:0007669"/>
    <property type="project" value="TreeGrafter"/>
</dbReference>
<evidence type="ECO:0000256" key="1">
    <source>
        <dbReference type="SAM" id="MobiDB-lite"/>
    </source>
</evidence>
<keyword evidence="3" id="KW-1185">Reference proteome</keyword>